<dbReference type="Proteomes" id="UP001168613">
    <property type="component" value="Unassembled WGS sequence"/>
</dbReference>
<dbReference type="RefSeq" id="WP_266124435.1">
    <property type="nucleotide sequence ID" value="NZ_JAJHNU010000001.1"/>
</dbReference>
<sequence length="128" mass="14333">MPIQSFQWLVTVSDNPASFNAWDMFSWLYRLPGSIIIEILGHITPLAALLNIQASRSTGYATLDGRIVNVVSLFIWAATILWILHTSSTPSSSVKPRAQRKAPSLHRPYSKHGKTRKTSIGLKTRFLN</sequence>
<dbReference type="EMBL" id="JAJHNU010000001">
    <property type="protein sequence ID" value="MDN4120721.1"/>
    <property type="molecule type" value="Genomic_DNA"/>
</dbReference>
<evidence type="ECO:0000256" key="2">
    <source>
        <dbReference type="SAM" id="Phobius"/>
    </source>
</evidence>
<keyword evidence="4" id="KW-1185">Reference proteome</keyword>
<reference evidence="3" key="1">
    <citation type="submission" date="2021-11" db="EMBL/GenBank/DDBJ databases">
        <title>Draft genome sequence of Alcaligenes endophyticus type strain CCUG 75668T.</title>
        <authorList>
            <person name="Salva-Serra F."/>
            <person name="Duran R.E."/>
            <person name="Seeger M."/>
            <person name="Moore E.R.B."/>
            <person name="Jaen-Luchoro D."/>
        </authorList>
    </citation>
    <scope>NUCLEOTIDE SEQUENCE</scope>
    <source>
        <strain evidence="3">CCUG 75668</strain>
    </source>
</reference>
<feature type="transmembrane region" description="Helical" evidence="2">
    <location>
        <begin position="63"/>
        <end position="84"/>
    </location>
</feature>
<proteinExistence type="predicted"/>
<name>A0ABT8EHG6_9BURK</name>
<gene>
    <name evidence="3" type="ORF">LMS43_05420</name>
</gene>
<keyword evidence="2" id="KW-0812">Transmembrane</keyword>
<feature type="region of interest" description="Disordered" evidence="1">
    <location>
        <begin position="89"/>
        <end position="116"/>
    </location>
</feature>
<keyword evidence="2" id="KW-0472">Membrane</keyword>
<organism evidence="3 4">
    <name type="scientific">Alcaligenes endophyticus</name>
    <dbReference type="NCBI Taxonomy" id="1929088"/>
    <lineage>
        <taxon>Bacteria</taxon>
        <taxon>Pseudomonadati</taxon>
        <taxon>Pseudomonadota</taxon>
        <taxon>Betaproteobacteria</taxon>
        <taxon>Burkholderiales</taxon>
        <taxon>Alcaligenaceae</taxon>
        <taxon>Alcaligenes</taxon>
    </lineage>
</organism>
<evidence type="ECO:0000256" key="1">
    <source>
        <dbReference type="SAM" id="MobiDB-lite"/>
    </source>
</evidence>
<comment type="caution">
    <text evidence="3">The sequence shown here is derived from an EMBL/GenBank/DDBJ whole genome shotgun (WGS) entry which is preliminary data.</text>
</comment>
<feature type="compositionally biased region" description="Basic residues" evidence="1">
    <location>
        <begin position="97"/>
        <end position="116"/>
    </location>
</feature>
<protein>
    <submittedName>
        <fullName evidence="3">Uncharacterized protein</fullName>
    </submittedName>
</protein>
<accession>A0ABT8EHG6</accession>
<evidence type="ECO:0000313" key="4">
    <source>
        <dbReference type="Proteomes" id="UP001168613"/>
    </source>
</evidence>
<feature type="transmembrane region" description="Helical" evidence="2">
    <location>
        <begin position="27"/>
        <end position="51"/>
    </location>
</feature>
<evidence type="ECO:0000313" key="3">
    <source>
        <dbReference type="EMBL" id="MDN4120721.1"/>
    </source>
</evidence>
<keyword evidence="2" id="KW-1133">Transmembrane helix</keyword>